<dbReference type="InterPro" id="IPR001211">
    <property type="entry name" value="PLA2"/>
</dbReference>
<keyword evidence="13" id="KW-1015">Disulfide bond</keyword>
<dbReference type="GO" id="GO:0006644">
    <property type="term" value="P:phospholipid metabolic process"/>
    <property type="evidence" value="ECO:0007669"/>
    <property type="project" value="InterPro"/>
</dbReference>
<name>A0A5N6QKF1_9ROSI</name>
<keyword evidence="11" id="KW-0442">Lipid degradation</keyword>
<evidence type="ECO:0000256" key="13">
    <source>
        <dbReference type="ARBA" id="ARBA00023157"/>
    </source>
</evidence>
<evidence type="ECO:0000256" key="5">
    <source>
        <dbReference type="ARBA" id="ARBA00013278"/>
    </source>
</evidence>
<evidence type="ECO:0000313" key="16">
    <source>
        <dbReference type="Proteomes" id="UP000327013"/>
    </source>
</evidence>
<keyword evidence="6" id="KW-0964">Secreted</keyword>
<feature type="chain" id="PRO_5024449859" description="phospholipase A2" evidence="14">
    <location>
        <begin position="31"/>
        <end position="148"/>
    </location>
</feature>
<keyword evidence="7" id="KW-0479">Metal-binding</keyword>
<accession>A0A5N6QKF1</accession>
<dbReference type="InterPro" id="IPR036444">
    <property type="entry name" value="PLipase_A2_dom_sf"/>
</dbReference>
<keyword evidence="8 14" id="KW-0732">Signal</keyword>
<dbReference type="PANTHER" id="PTHR11716">
    <property type="entry name" value="PHOSPHOLIPASE A2 FAMILY MEMBER"/>
    <property type="match status" value="1"/>
</dbReference>
<evidence type="ECO:0000256" key="3">
    <source>
        <dbReference type="ARBA" id="ARBA00004613"/>
    </source>
</evidence>
<evidence type="ECO:0000256" key="9">
    <source>
        <dbReference type="ARBA" id="ARBA00022801"/>
    </source>
</evidence>
<keyword evidence="9" id="KW-0378">Hydrolase</keyword>
<dbReference type="Gene3D" id="1.20.90.10">
    <property type="entry name" value="Phospholipase A2 domain"/>
    <property type="match status" value="1"/>
</dbReference>
<dbReference type="GO" id="GO:0016042">
    <property type="term" value="P:lipid catabolic process"/>
    <property type="evidence" value="ECO:0007669"/>
    <property type="project" value="UniProtKB-KW"/>
</dbReference>
<evidence type="ECO:0000256" key="11">
    <source>
        <dbReference type="ARBA" id="ARBA00022963"/>
    </source>
</evidence>
<dbReference type="GO" id="GO:0008289">
    <property type="term" value="F:lipid binding"/>
    <property type="evidence" value="ECO:0007669"/>
    <property type="project" value="TreeGrafter"/>
</dbReference>
<dbReference type="EC" id="3.1.1.4" evidence="5"/>
<comment type="similarity">
    <text evidence="4">Belongs to the phospholipase A2 family.</text>
</comment>
<dbReference type="PANTHER" id="PTHR11716:SF99">
    <property type="entry name" value="PHOSPHOLIPASE A2-DELTA-RELATED"/>
    <property type="match status" value="1"/>
</dbReference>
<comment type="subcellular location">
    <subcellularLocation>
        <location evidence="3">Secreted</location>
    </subcellularLocation>
</comment>
<evidence type="ECO:0000256" key="1">
    <source>
        <dbReference type="ARBA" id="ARBA00001604"/>
    </source>
</evidence>
<dbReference type="InterPro" id="IPR033113">
    <property type="entry name" value="PLA2_histidine"/>
</dbReference>
<evidence type="ECO:0000256" key="8">
    <source>
        <dbReference type="ARBA" id="ARBA00022729"/>
    </source>
</evidence>
<dbReference type="OrthoDB" id="566013at2759"/>
<dbReference type="GO" id="GO:0009555">
    <property type="term" value="P:pollen development"/>
    <property type="evidence" value="ECO:0007669"/>
    <property type="project" value="TreeGrafter"/>
</dbReference>
<dbReference type="PROSITE" id="PS00118">
    <property type="entry name" value="PA2_HIS"/>
    <property type="match status" value="1"/>
</dbReference>
<evidence type="ECO:0000256" key="7">
    <source>
        <dbReference type="ARBA" id="ARBA00022723"/>
    </source>
</evidence>
<evidence type="ECO:0000256" key="2">
    <source>
        <dbReference type="ARBA" id="ARBA00001913"/>
    </source>
</evidence>
<evidence type="ECO:0000313" key="15">
    <source>
        <dbReference type="EMBL" id="KAE7998590.1"/>
    </source>
</evidence>
<sequence>MPRGADAPSRTRVSVAFAFIFTLLTVVAECSINNSKVTCSRTCVARNCDNVGIRYGKYCGVGWTGCPGEKPCDDLDACCKLHDECVDKHGLAKVKCHEKFKSCIKRVQKSGKIGFSWECPYETAMPTMVQGMDLAILMSQFANTNLEL</sequence>
<dbReference type="GO" id="GO:0005509">
    <property type="term" value="F:calcium ion binding"/>
    <property type="evidence" value="ECO:0007669"/>
    <property type="project" value="InterPro"/>
</dbReference>
<dbReference type="Proteomes" id="UP000327013">
    <property type="component" value="Chromosome 1"/>
</dbReference>
<evidence type="ECO:0000256" key="12">
    <source>
        <dbReference type="ARBA" id="ARBA00023098"/>
    </source>
</evidence>
<gene>
    <name evidence="15" type="ORF">FH972_003121</name>
</gene>
<dbReference type="SUPFAM" id="SSF48619">
    <property type="entry name" value="Phospholipase A2, PLA2"/>
    <property type="match status" value="1"/>
</dbReference>
<dbReference type="GO" id="GO:0004623">
    <property type="term" value="F:phospholipase A2 activity"/>
    <property type="evidence" value="ECO:0007669"/>
    <property type="project" value="UniProtKB-EC"/>
</dbReference>
<evidence type="ECO:0000256" key="4">
    <source>
        <dbReference type="ARBA" id="ARBA00007056"/>
    </source>
</evidence>
<keyword evidence="16" id="KW-1185">Reference proteome</keyword>
<feature type="signal peptide" evidence="14">
    <location>
        <begin position="1"/>
        <end position="30"/>
    </location>
</feature>
<reference evidence="15 16" key="1">
    <citation type="submission" date="2019-06" db="EMBL/GenBank/DDBJ databases">
        <title>A chromosomal-level reference genome of Carpinus fangiana (Coryloideae, Betulaceae).</title>
        <authorList>
            <person name="Yang X."/>
            <person name="Wang Z."/>
            <person name="Zhang L."/>
            <person name="Hao G."/>
            <person name="Liu J."/>
            <person name="Yang Y."/>
        </authorList>
    </citation>
    <scope>NUCLEOTIDE SEQUENCE [LARGE SCALE GENOMIC DNA]</scope>
    <source>
        <strain evidence="15">Cfa_2016G</strain>
        <tissue evidence="15">Leaf</tissue>
    </source>
</reference>
<dbReference type="AlphaFoldDB" id="A0A5N6QKF1"/>
<evidence type="ECO:0000256" key="6">
    <source>
        <dbReference type="ARBA" id="ARBA00022525"/>
    </source>
</evidence>
<keyword evidence="10" id="KW-0106">Calcium</keyword>
<dbReference type="GO" id="GO:0005576">
    <property type="term" value="C:extracellular region"/>
    <property type="evidence" value="ECO:0007669"/>
    <property type="project" value="UniProtKB-SubCell"/>
</dbReference>
<organism evidence="15 16">
    <name type="scientific">Carpinus fangiana</name>
    <dbReference type="NCBI Taxonomy" id="176857"/>
    <lineage>
        <taxon>Eukaryota</taxon>
        <taxon>Viridiplantae</taxon>
        <taxon>Streptophyta</taxon>
        <taxon>Embryophyta</taxon>
        <taxon>Tracheophyta</taxon>
        <taxon>Spermatophyta</taxon>
        <taxon>Magnoliopsida</taxon>
        <taxon>eudicotyledons</taxon>
        <taxon>Gunneridae</taxon>
        <taxon>Pentapetalae</taxon>
        <taxon>rosids</taxon>
        <taxon>fabids</taxon>
        <taxon>Fagales</taxon>
        <taxon>Betulaceae</taxon>
        <taxon>Carpinus</taxon>
    </lineage>
</organism>
<dbReference type="GO" id="GO:0012505">
    <property type="term" value="C:endomembrane system"/>
    <property type="evidence" value="ECO:0007669"/>
    <property type="project" value="UniProtKB-ARBA"/>
</dbReference>
<evidence type="ECO:0000256" key="10">
    <source>
        <dbReference type="ARBA" id="ARBA00022837"/>
    </source>
</evidence>
<comment type="catalytic activity">
    <reaction evidence="1">
        <text>a 1,2-diacyl-sn-glycero-3-phosphocholine + H2O = a 1-acyl-sn-glycero-3-phosphocholine + a fatty acid + H(+)</text>
        <dbReference type="Rhea" id="RHEA:15801"/>
        <dbReference type="ChEBI" id="CHEBI:15377"/>
        <dbReference type="ChEBI" id="CHEBI:15378"/>
        <dbReference type="ChEBI" id="CHEBI:28868"/>
        <dbReference type="ChEBI" id="CHEBI:57643"/>
        <dbReference type="ChEBI" id="CHEBI:58168"/>
        <dbReference type="EC" id="3.1.1.4"/>
    </reaction>
</comment>
<dbReference type="GO" id="GO:0050482">
    <property type="term" value="P:arachidonate secretion"/>
    <property type="evidence" value="ECO:0007669"/>
    <property type="project" value="InterPro"/>
</dbReference>
<comment type="cofactor">
    <cofactor evidence="2">
        <name>Ca(2+)</name>
        <dbReference type="ChEBI" id="CHEBI:29108"/>
    </cofactor>
</comment>
<dbReference type="GO" id="GO:0009846">
    <property type="term" value="P:pollen germination"/>
    <property type="evidence" value="ECO:0007669"/>
    <property type="project" value="TreeGrafter"/>
</dbReference>
<evidence type="ECO:0000256" key="14">
    <source>
        <dbReference type="SAM" id="SignalP"/>
    </source>
</evidence>
<dbReference type="FunFam" id="1.20.90.10:FF:000005">
    <property type="entry name" value="Secretory phospholipase A2"/>
    <property type="match status" value="1"/>
</dbReference>
<proteinExistence type="inferred from homology"/>
<protein>
    <recommendedName>
        <fullName evidence="5">phospholipase A2</fullName>
        <ecNumber evidence="5">3.1.1.4</ecNumber>
    </recommendedName>
</protein>
<dbReference type="EMBL" id="CM017321">
    <property type="protein sequence ID" value="KAE7998590.1"/>
    <property type="molecule type" value="Genomic_DNA"/>
</dbReference>
<dbReference type="GO" id="GO:0009860">
    <property type="term" value="P:pollen tube growth"/>
    <property type="evidence" value="ECO:0007669"/>
    <property type="project" value="TreeGrafter"/>
</dbReference>
<keyword evidence="12" id="KW-0443">Lipid metabolism</keyword>